<dbReference type="InterPro" id="IPR031322">
    <property type="entry name" value="Shikimate/glucono_kinase"/>
</dbReference>
<comment type="caution">
    <text evidence="8">The sequence shown here is derived from an EMBL/GenBank/DDBJ whole genome shotgun (WGS) entry which is preliminary data.</text>
</comment>
<evidence type="ECO:0000313" key="9">
    <source>
        <dbReference type="Proteomes" id="UP000746595"/>
    </source>
</evidence>
<dbReference type="HAMAP" id="MF_00109">
    <property type="entry name" value="Shikimate_kinase"/>
    <property type="match status" value="1"/>
</dbReference>
<protein>
    <recommendedName>
        <fullName evidence="7">Shikimate kinase</fullName>
        <shortName evidence="7">SK</shortName>
        <ecNumber evidence="7">2.7.1.71</ecNumber>
    </recommendedName>
</protein>
<comment type="subunit">
    <text evidence="7">Monomer.</text>
</comment>
<keyword evidence="7" id="KW-0963">Cytoplasm</keyword>
<comment type="subcellular location">
    <subcellularLocation>
        <location evidence="7">Cytoplasm</location>
    </subcellularLocation>
</comment>
<feature type="binding site" evidence="7">
    <location>
        <position position="139"/>
    </location>
    <ligand>
        <name>substrate</name>
    </ligand>
</feature>
<feature type="binding site" evidence="7">
    <location>
        <position position="34"/>
    </location>
    <ligand>
        <name>substrate</name>
    </ligand>
</feature>
<keyword evidence="6 7" id="KW-0057">Aromatic amino acid biosynthesis</keyword>
<comment type="function">
    <text evidence="7">Catalyzes the specific phosphorylation of the 3-hydroxyl group of shikimic acid using ATP as a cosubstrate.</text>
</comment>
<keyword evidence="3 7" id="KW-0547">Nucleotide-binding</keyword>
<name>A0ABX1G481_9MICC</name>
<keyword evidence="1 7" id="KW-0028">Amino-acid biosynthesis</keyword>
<feature type="binding site" evidence="7">
    <location>
        <position position="121"/>
    </location>
    <ligand>
        <name>ATP</name>
        <dbReference type="ChEBI" id="CHEBI:30616"/>
    </ligand>
</feature>
<evidence type="ECO:0000256" key="4">
    <source>
        <dbReference type="ARBA" id="ARBA00022777"/>
    </source>
</evidence>
<evidence type="ECO:0000256" key="5">
    <source>
        <dbReference type="ARBA" id="ARBA00022840"/>
    </source>
</evidence>
<feature type="binding site" evidence="7">
    <location>
        <position position="84"/>
    </location>
    <ligand>
        <name>substrate</name>
    </ligand>
</feature>
<dbReference type="CDD" id="cd00464">
    <property type="entry name" value="SK"/>
    <property type="match status" value="1"/>
</dbReference>
<evidence type="ECO:0000313" key="8">
    <source>
        <dbReference type="EMBL" id="NKG20843.1"/>
    </source>
</evidence>
<comment type="similarity">
    <text evidence="7">Belongs to the shikimate kinase family.</text>
</comment>
<keyword evidence="2 7" id="KW-0808">Transferase</keyword>
<keyword evidence="5 7" id="KW-0067">ATP-binding</keyword>
<reference evidence="8 9" key="1">
    <citation type="submission" date="2020-04" db="EMBL/GenBank/DDBJ databases">
        <title>Paeniglutamicibacter sp. ANT13_2, a novel actinomycete isolated from sediment in Antarctica.</title>
        <authorList>
            <person name="Sakdapetsiri C."/>
            <person name="Pinyakong O."/>
        </authorList>
    </citation>
    <scope>NUCLEOTIDE SEQUENCE [LARGE SCALE GENOMIC DNA]</scope>
    <source>
        <strain evidence="8 9">ANT13_2</strain>
    </source>
</reference>
<keyword evidence="4 7" id="KW-0418">Kinase</keyword>
<feature type="binding site" evidence="7">
    <location>
        <position position="57"/>
    </location>
    <ligand>
        <name>substrate</name>
    </ligand>
</feature>
<dbReference type="InterPro" id="IPR000623">
    <property type="entry name" value="Shikimate_kinase/TSH1"/>
</dbReference>
<comment type="cofactor">
    <cofactor evidence="7">
        <name>Mg(2+)</name>
        <dbReference type="ChEBI" id="CHEBI:18420"/>
    </cofactor>
    <text evidence="7">Binds 1 Mg(2+) ion per subunit.</text>
</comment>
<feature type="binding site" evidence="7">
    <location>
        <begin position="12"/>
        <end position="17"/>
    </location>
    <ligand>
        <name>ATP</name>
        <dbReference type="ChEBI" id="CHEBI:30616"/>
    </ligand>
</feature>
<keyword evidence="7" id="KW-0460">Magnesium</keyword>
<dbReference type="PRINTS" id="PR01100">
    <property type="entry name" value="SHIKIMTKNASE"/>
</dbReference>
<keyword evidence="9" id="KW-1185">Reference proteome</keyword>
<comment type="caution">
    <text evidence="7">Lacks conserved residue(s) required for the propagation of feature annotation.</text>
</comment>
<sequence>MSAPIFLIGPMASGKSAVGALVAALLGTELIDTDARVVAAHGDIPSIFAAGGEPRFRALEAQVLSDAVKEWPTSGPPAVIATGGGAVLAAANREIIARGFCVYLFTDALTVAPRIGADTTRPLLGGTPLESWKQIFATRSETYESMATLRIDTRAKTPAQIAELILTAYSDAEH</sequence>
<comment type="pathway">
    <text evidence="7">Metabolic intermediate biosynthesis; chorismate biosynthesis; chorismate from D-erythrose 4-phosphate and phosphoenolpyruvate: step 5/7.</text>
</comment>
<keyword evidence="7" id="KW-0479">Metal-binding</keyword>
<dbReference type="GO" id="GO:0016301">
    <property type="term" value="F:kinase activity"/>
    <property type="evidence" value="ECO:0007669"/>
    <property type="project" value="UniProtKB-KW"/>
</dbReference>
<accession>A0ABX1G481</accession>
<comment type="catalytic activity">
    <reaction evidence="7">
        <text>shikimate + ATP = 3-phosphoshikimate + ADP + H(+)</text>
        <dbReference type="Rhea" id="RHEA:13121"/>
        <dbReference type="ChEBI" id="CHEBI:15378"/>
        <dbReference type="ChEBI" id="CHEBI:30616"/>
        <dbReference type="ChEBI" id="CHEBI:36208"/>
        <dbReference type="ChEBI" id="CHEBI:145989"/>
        <dbReference type="ChEBI" id="CHEBI:456216"/>
        <dbReference type="EC" id="2.7.1.71"/>
    </reaction>
</comment>
<dbReference type="EMBL" id="JAAWVT010000003">
    <property type="protein sequence ID" value="NKG20843.1"/>
    <property type="molecule type" value="Genomic_DNA"/>
</dbReference>
<dbReference type="InterPro" id="IPR027417">
    <property type="entry name" value="P-loop_NTPase"/>
</dbReference>
<dbReference type="SUPFAM" id="SSF52540">
    <property type="entry name" value="P-loop containing nucleoside triphosphate hydrolases"/>
    <property type="match status" value="1"/>
</dbReference>
<dbReference type="RefSeq" id="WP_168151692.1">
    <property type="nucleotide sequence ID" value="NZ_JAAWVT010000003.1"/>
</dbReference>
<gene>
    <name evidence="7" type="primary">aroK</name>
    <name evidence="8" type="ORF">HED64_09000</name>
</gene>
<dbReference type="Proteomes" id="UP000746595">
    <property type="component" value="Unassembled WGS sequence"/>
</dbReference>
<feature type="binding site" evidence="7">
    <location>
        <position position="16"/>
    </location>
    <ligand>
        <name>Mg(2+)</name>
        <dbReference type="ChEBI" id="CHEBI:18420"/>
    </ligand>
</feature>
<proteinExistence type="inferred from homology"/>
<dbReference type="PANTHER" id="PTHR21087">
    <property type="entry name" value="SHIKIMATE KINASE"/>
    <property type="match status" value="1"/>
</dbReference>
<evidence type="ECO:0000256" key="1">
    <source>
        <dbReference type="ARBA" id="ARBA00022605"/>
    </source>
</evidence>
<dbReference type="EC" id="2.7.1.71" evidence="7"/>
<evidence type="ECO:0000256" key="3">
    <source>
        <dbReference type="ARBA" id="ARBA00022741"/>
    </source>
</evidence>
<evidence type="ECO:0000256" key="7">
    <source>
        <dbReference type="HAMAP-Rule" id="MF_00109"/>
    </source>
</evidence>
<dbReference type="Gene3D" id="3.40.50.300">
    <property type="entry name" value="P-loop containing nucleotide triphosphate hydrolases"/>
    <property type="match status" value="1"/>
</dbReference>
<evidence type="ECO:0000256" key="2">
    <source>
        <dbReference type="ARBA" id="ARBA00022679"/>
    </source>
</evidence>
<dbReference type="PANTHER" id="PTHR21087:SF16">
    <property type="entry name" value="SHIKIMATE KINASE 1, CHLOROPLASTIC"/>
    <property type="match status" value="1"/>
</dbReference>
<organism evidence="8 9">
    <name type="scientific">Paeniglutamicibacter terrestris</name>
    <dbReference type="NCBI Taxonomy" id="2723403"/>
    <lineage>
        <taxon>Bacteria</taxon>
        <taxon>Bacillati</taxon>
        <taxon>Actinomycetota</taxon>
        <taxon>Actinomycetes</taxon>
        <taxon>Micrococcales</taxon>
        <taxon>Micrococcaceae</taxon>
        <taxon>Paeniglutamicibacter</taxon>
    </lineage>
</organism>
<dbReference type="Pfam" id="PF01202">
    <property type="entry name" value="SKI"/>
    <property type="match status" value="1"/>
</dbReference>
<evidence type="ECO:0000256" key="6">
    <source>
        <dbReference type="ARBA" id="ARBA00023141"/>
    </source>
</evidence>